<dbReference type="InterPro" id="IPR018723">
    <property type="entry name" value="DUF2254_membrane"/>
</dbReference>
<evidence type="ECO:0000256" key="1">
    <source>
        <dbReference type="SAM" id="Phobius"/>
    </source>
</evidence>
<keyword evidence="1" id="KW-0472">Membrane</keyword>
<dbReference type="EMBL" id="QLMD01000011">
    <property type="protein sequence ID" value="RAJ95247.1"/>
    <property type="molecule type" value="Genomic_DNA"/>
</dbReference>
<keyword evidence="2" id="KW-0732">Signal</keyword>
<feature type="chain" id="PRO_5016433678" evidence="2">
    <location>
        <begin position="18"/>
        <end position="147"/>
    </location>
</feature>
<feature type="transmembrane region" description="Helical" evidence="1">
    <location>
        <begin position="39"/>
        <end position="57"/>
    </location>
</feature>
<sequence length="147" mass="16334">MLMVTTFSLSVMVSAYQAATNNVTPRATKLIRQDITTQNVLATFIGAFLFSLVGLIATKTEVYQANGRFVLFVFTLLMIVFIVVAIFRWIEHLTVLGRVGSTSAKVEDATSAALQFCRQHPCLGARHFEEHFEPADYTTRIDAKQVG</sequence>
<dbReference type="Pfam" id="PF10011">
    <property type="entry name" value="DUF2254"/>
    <property type="match status" value="1"/>
</dbReference>
<dbReference type="AlphaFoldDB" id="A0A327WT07"/>
<proteinExistence type="predicted"/>
<dbReference type="RefSeq" id="WP_157983270.1">
    <property type="nucleotide sequence ID" value="NZ_PIPK01000012.1"/>
</dbReference>
<evidence type="ECO:0000313" key="3">
    <source>
        <dbReference type="EMBL" id="RAJ95247.1"/>
    </source>
</evidence>
<evidence type="ECO:0000256" key="2">
    <source>
        <dbReference type="SAM" id="SignalP"/>
    </source>
</evidence>
<feature type="transmembrane region" description="Helical" evidence="1">
    <location>
        <begin position="69"/>
        <end position="90"/>
    </location>
</feature>
<organism evidence="3 4">
    <name type="scientific">Aliidiomarina maris</name>
    <dbReference type="NCBI Taxonomy" id="531312"/>
    <lineage>
        <taxon>Bacteria</taxon>
        <taxon>Pseudomonadati</taxon>
        <taxon>Pseudomonadota</taxon>
        <taxon>Gammaproteobacteria</taxon>
        <taxon>Alteromonadales</taxon>
        <taxon>Idiomarinaceae</taxon>
        <taxon>Aliidiomarina</taxon>
    </lineage>
</organism>
<feature type="signal peptide" evidence="2">
    <location>
        <begin position="1"/>
        <end position="17"/>
    </location>
</feature>
<name>A0A327WT07_9GAMM</name>
<reference evidence="3 4" key="1">
    <citation type="submission" date="2018-06" db="EMBL/GenBank/DDBJ databases">
        <title>Genomic Encyclopedia of Type Strains, Phase III (KMG-III): the genomes of soil and plant-associated and newly described type strains.</title>
        <authorList>
            <person name="Whitman W."/>
        </authorList>
    </citation>
    <scope>NUCLEOTIDE SEQUENCE [LARGE SCALE GENOMIC DNA]</scope>
    <source>
        <strain evidence="3 4">CGMCC 1.15366</strain>
    </source>
</reference>
<keyword evidence="1" id="KW-1133">Transmembrane helix</keyword>
<gene>
    <name evidence="3" type="ORF">B0I24_11132</name>
</gene>
<comment type="caution">
    <text evidence="3">The sequence shown here is derived from an EMBL/GenBank/DDBJ whole genome shotgun (WGS) entry which is preliminary data.</text>
</comment>
<accession>A0A327WT07</accession>
<evidence type="ECO:0000313" key="4">
    <source>
        <dbReference type="Proteomes" id="UP000249203"/>
    </source>
</evidence>
<keyword evidence="1" id="KW-0812">Transmembrane</keyword>
<dbReference type="Proteomes" id="UP000249203">
    <property type="component" value="Unassembled WGS sequence"/>
</dbReference>
<protein>
    <submittedName>
        <fullName evidence="3">Putative membrane protein DUF2254</fullName>
    </submittedName>
</protein>